<dbReference type="EMBL" id="MEZZ01000036">
    <property type="protein sequence ID" value="OGD68276.1"/>
    <property type="molecule type" value="Genomic_DNA"/>
</dbReference>
<gene>
    <name evidence="1" type="ORF">A2811_01135</name>
</gene>
<accession>A0A1F5EM29</accession>
<name>A0A1F5EM29_9BACT</name>
<comment type="caution">
    <text evidence="1">The sequence shown here is derived from an EMBL/GenBank/DDBJ whole genome shotgun (WGS) entry which is preliminary data.</text>
</comment>
<dbReference type="Proteomes" id="UP000186670">
    <property type="component" value="Unassembled WGS sequence"/>
</dbReference>
<protein>
    <submittedName>
        <fullName evidence="1">Uncharacterized protein</fullName>
    </submittedName>
</protein>
<reference evidence="1 2" key="1">
    <citation type="journal article" date="2016" name="Nat. Commun.">
        <title>Thousands of microbial genomes shed light on interconnected biogeochemical processes in an aquifer system.</title>
        <authorList>
            <person name="Anantharaman K."/>
            <person name="Brown C.T."/>
            <person name="Hug L.A."/>
            <person name="Sharon I."/>
            <person name="Castelle C.J."/>
            <person name="Probst A.J."/>
            <person name="Thomas B.C."/>
            <person name="Singh A."/>
            <person name="Wilkins M.J."/>
            <person name="Karaoz U."/>
            <person name="Brodie E.L."/>
            <person name="Williams K.H."/>
            <person name="Hubbard S.S."/>
            <person name="Banfield J.F."/>
        </authorList>
    </citation>
    <scope>NUCLEOTIDE SEQUENCE [LARGE SCALE GENOMIC DNA]</scope>
</reference>
<organism evidence="1 2">
    <name type="scientific">Candidatus Campbellbacteria bacterium RIFCSPHIGHO2_01_FULL_34_10</name>
    <dbReference type="NCBI Taxonomy" id="1797577"/>
    <lineage>
        <taxon>Bacteria</taxon>
        <taxon>Candidatus Campbelliibacteriota</taxon>
    </lineage>
</organism>
<evidence type="ECO:0000313" key="2">
    <source>
        <dbReference type="Proteomes" id="UP000186670"/>
    </source>
</evidence>
<proteinExistence type="predicted"/>
<evidence type="ECO:0000313" key="1">
    <source>
        <dbReference type="EMBL" id="OGD68276.1"/>
    </source>
</evidence>
<dbReference type="AlphaFoldDB" id="A0A1F5EM29"/>
<sequence length="81" mass="8891">MIVTGIPIDIPDGRVCKDSSGEVCRLFHWGFEGPSFCRGWGGLFFLADFQKHPACMSLVAEKNACENLIQKQIKGFSIQGG</sequence>